<dbReference type="Gramene" id="KQK24072">
    <property type="protein sequence ID" value="KQK24072"/>
    <property type="gene ID" value="BRADI_1g77980v3"/>
</dbReference>
<reference evidence="3" key="2">
    <citation type="submission" date="2017-06" db="EMBL/GenBank/DDBJ databases">
        <title>WGS assembly of Brachypodium distachyon.</title>
        <authorList>
            <consortium name="The International Brachypodium Initiative"/>
            <person name="Lucas S."/>
            <person name="Harmon-Smith M."/>
            <person name="Lail K."/>
            <person name="Tice H."/>
            <person name="Grimwood J."/>
            <person name="Bruce D."/>
            <person name="Barry K."/>
            <person name="Shu S."/>
            <person name="Lindquist E."/>
            <person name="Wang M."/>
            <person name="Pitluck S."/>
            <person name="Vogel J.P."/>
            <person name="Garvin D.F."/>
            <person name="Mockler T.C."/>
            <person name="Schmutz J."/>
            <person name="Rokhsar D."/>
            <person name="Bevan M.W."/>
        </authorList>
    </citation>
    <scope>NUCLEOTIDE SEQUENCE</scope>
    <source>
        <strain evidence="3">Bd21</strain>
    </source>
</reference>
<feature type="region of interest" description="Disordered" evidence="1">
    <location>
        <begin position="1"/>
        <end position="26"/>
    </location>
</feature>
<evidence type="ECO:0000313" key="5">
    <source>
        <dbReference type="Proteomes" id="UP000008810"/>
    </source>
</evidence>
<dbReference type="InterPro" id="IPR006566">
    <property type="entry name" value="FBD"/>
</dbReference>
<dbReference type="AlphaFoldDB" id="A0A0Q3HMN8"/>
<evidence type="ECO:0000256" key="1">
    <source>
        <dbReference type="SAM" id="MobiDB-lite"/>
    </source>
</evidence>
<dbReference type="Proteomes" id="UP000008810">
    <property type="component" value="Chromosome 1"/>
</dbReference>
<dbReference type="SUPFAM" id="SSF81383">
    <property type="entry name" value="F-box domain"/>
    <property type="match status" value="1"/>
</dbReference>
<keyword evidence="5" id="KW-1185">Reference proteome</keyword>
<reference evidence="3 4" key="1">
    <citation type="journal article" date="2010" name="Nature">
        <title>Genome sequencing and analysis of the model grass Brachypodium distachyon.</title>
        <authorList>
            <consortium name="International Brachypodium Initiative"/>
        </authorList>
    </citation>
    <scope>NUCLEOTIDE SEQUENCE [LARGE SCALE GENOMIC DNA]</scope>
    <source>
        <strain evidence="3 4">Bd21</strain>
    </source>
</reference>
<gene>
    <name evidence="3" type="ORF">BRADI_1g77980v3</name>
</gene>
<accession>A0A0Q3HMN8</accession>
<name>A0A0Q3HMN8_BRADI</name>
<dbReference type="Gene3D" id="3.80.10.10">
    <property type="entry name" value="Ribonuclease Inhibitor"/>
    <property type="match status" value="1"/>
</dbReference>
<evidence type="ECO:0000313" key="4">
    <source>
        <dbReference type="EnsemblPlants" id="KQK24072"/>
    </source>
</evidence>
<dbReference type="InterPro" id="IPR055312">
    <property type="entry name" value="FBL15-like"/>
</dbReference>
<dbReference type="ExpressionAtlas" id="A0A0Q3HMN8">
    <property type="expression patterns" value="baseline"/>
</dbReference>
<reference evidence="4" key="3">
    <citation type="submission" date="2018-08" db="UniProtKB">
        <authorList>
            <consortium name="EnsemblPlants"/>
        </authorList>
    </citation>
    <scope>IDENTIFICATION</scope>
    <source>
        <strain evidence="4">cv. Bd21</strain>
    </source>
</reference>
<dbReference type="Pfam" id="PF08387">
    <property type="entry name" value="FBD"/>
    <property type="match status" value="1"/>
</dbReference>
<evidence type="ECO:0000313" key="3">
    <source>
        <dbReference type="EMBL" id="KQK24072.1"/>
    </source>
</evidence>
<protein>
    <recommendedName>
        <fullName evidence="2">FBD domain-containing protein</fullName>
    </recommendedName>
</protein>
<dbReference type="EnsemblPlants" id="KQK24072">
    <property type="protein sequence ID" value="KQK24072"/>
    <property type="gene ID" value="BRADI_1g77980v3"/>
</dbReference>
<proteinExistence type="predicted"/>
<dbReference type="InParanoid" id="A0A0Q3HMN8"/>
<dbReference type="EMBL" id="CM000880">
    <property type="protein sequence ID" value="KQK24072.1"/>
    <property type="molecule type" value="Genomic_DNA"/>
</dbReference>
<organism evidence="3">
    <name type="scientific">Brachypodium distachyon</name>
    <name type="common">Purple false brome</name>
    <name type="synonym">Trachynia distachya</name>
    <dbReference type="NCBI Taxonomy" id="15368"/>
    <lineage>
        <taxon>Eukaryota</taxon>
        <taxon>Viridiplantae</taxon>
        <taxon>Streptophyta</taxon>
        <taxon>Embryophyta</taxon>
        <taxon>Tracheophyta</taxon>
        <taxon>Spermatophyta</taxon>
        <taxon>Magnoliopsida</taxon>
        <taxon>Liliopsida</taxon>
        <taxon>Poales</taxon>
        <taxon>Poaceae</taxon>
        <taxon>BOP clade</taxon>
        <taxon>Pooideae</taxon>
        <taxon>Stipodae</taxon>
        <taxon>Brachypodieae</taxon>
        <taxon>Brachypodium</taxon>
    </lineage>
</organism>
<feature type="compositionally biased region" description="Basic residues" evidence="1">
    <location>
        <begin position="1"/>
        <end position="12"/>
    </location>
</feature>
<dbReference type="PANTHER" id="PTHR34709">
    <property type="entry name" value="OS10G0396666 PROTEIN"/>
    <property type="match status" value="1"/>
</dbReference>
<dbReference type="InterPro" id="IPR036047">
    <property type="entry name" value="F-box-like_dom_sf"/>
</dbReference>
<feature type="domain" description="FBD" evidence="2">
    <location>
        <begin position="418"/>
        <end position="454"/>
    </location>
</feature>
<sequence>MESRPRRRRPIRRSPPPPPGDVGGDDARISALGDDTLVEILARLRCTRAAARTSLLSRRWRNLWTRLPDLTFRGLAADEVGAALSLVPCAAAAASLLDIRLEAPSPLKVGSDKVHAARARSVLRAAARLSPRELVFVVFPWCHRHDIRGAQLVLPACLRRATSIELDTLLLRLKPPPPSGDLPALERLSLAGKIVGIVDFLDRCPCLRELSVTFRAVSLAAAEAELAAIEARRGRGLAVSLLGIEHITVAELVFRHGSCTSHDLPCFPEATSIELSLYGAHLKLRPAGEFSALETLTIWCCSSSLAKIVSRCPRLRVLRVTNSIINDSIRISSASLQELDVTARDDGTGGRAWYYIDIVTPVLKTLKLNLRANQDMSVSISAPMLGKVSWCQFYTDRALVFGSWRLGQTSLETSQSILLTHLEEVEIDGFEGGDCELDFLTHILGCTPMLKRMTP</sequence>
<dbReference type="InterPro" id="IPR032675">
    <property type="entry name" value="LRR_dom_sf"/>
</dbReference>
<evidence type="ECO:0000259" key="2">
    <source>
        <dbReference type="Pfam" id="PF08387"/>
    </source>
</evidence>
<dbReference type="OrthoDB" id="690540at2759"/>
<dbReference type="PANTHER" id="PTHR34709:SF25">
    <property type="entry name" value="OS06G0688400 PROTEIN"/>
    <property type="match status" value="1"/>
</dbReference>
<dbReference type="SUPFAM" id="SSF52047">
    <property type="entry name" value="RNI-like"/>
    <property type="match status" value="1"/>
</dbReference>